<keyword evidence="2" id="KW-1185">Reference proteome</keyword>
<dbReference type="EMBL" id="HG001843">
    <property type="protein sequence ID" value="CDF77566.1"/>
    <property type="molecule type" value="Genomic_DNA"/>
</dbReference>
<evidence type="ECO:0000313" key="2">
    <source>
        <dbReference type="Proteomes" id="UP000012073"/>
    </source>
</evidence>
<dbReference type="GeneID" id="17325058"/>
<gene>
    <name evidence="1" type="ORF">CHC_T00005421001</name>
</gene>
<dbReference type="RefSeq" id="XP_005717350.1">
    <property type="nucleotide sequence ID" value="XM_005717293.1"/>
</dbReference>
<name>S0F307_CHOCR</name>
<sequence>MVHLKKRLVGSRYSSASVKFRHGTRWSGLSRASARGTAEAFLFL</sequence>
<dbReference type="AlphaFoldDB" id="S0F307"/>
<dbReference type="KEGG" id="ccp:CHC_T00005421001"/>
<dbReference type="Proteomes" id="UP000012073">
    <property type="component" value="Unassembled WGS sequence"/>
</dbReference>
<evidence type="ECO:0000313" key="1">
    <source>
        <dbReference type="EMBL" id="CDF77566.1"/>
    </source>
</evidence>
<protein>
    <submittedName>
        <fullName evidence="1">Uncharacterized protein</fullName>
    </submittedName>
</protein>
<organism evidence="1 2">
    <name type="scientific">Chondrus crispus</name>
    <name type="common">Carrageen Irish moss</name>
    <name type="synonym">Polymorpha crispa</name>
    <dbReference type="NCBI Taxonomy" id="2769"/>
    <lineage>
        <taxon>Eukaryota</taxon>
        <taxon>Rhodophyta</taxon>
        <taxon>Florideophyceae</taxon>
        <taxon>Rhodymeniophycidae</taxon>
        <taxon>Gigartinales</taxon>
        <taxon>Gigartinaceae</taxon>
        <taxon>Chondrus</taxon>
    </lineage>
</organism>
<accession>S0F307</accession>
<dbReference type="Gramene" id="CDF77566">
    <property type="protein sequence ID" value="CDF77566"/>
    <property type="gene ID" value="CHC_T00005421001"/>
</dbReference>
<proteinExistence type="predicted"/>
<reference evidence="2" key="1">
    <citation type="journal article" date="2013" name="Proc. Natl. Acad. Sci. U.S.A.">
        <title>Genome structure and metabolic features in the red seaweed Chondrus crispus shed light on evolution of the Archaeplastida.</title>
        <authorList>
            <person name="Collen J."/>
            <person name="Porcel B."/>
            <person name="Carre W."/>
            <person name="Ball S.G."/>
            <person name="Chaparro C."/>
            <person name="Tonon T."/>
            <person name="Barbeyron T."/>
            <person name="Michel G."/>
            <person name="Noel B."/>
            <person name="Valentin K."/>
            <person name="Elias M."/>
            <person name="Artiguenave F."/>
            <person name="Arun A."/>
            <person name="Aury J.M."/>
            <person name="Barbosa-Neto J.F."/>
            <person name="Bothwell J.H."/>
            <person name="Bouget F.Y."/>
            <person name="Brillet L."/>
            <person name="Cabello-Hurtado F."/>
            <person name="Capella-Gutierrez S."/>
            <person name="Charrier B."/>
            <person name="Cladiere L."/>
            <person name="Cock J.M."/>
            <person name="Coelho S.M."/>
            <person name="Colleoni C."/>
            <person name="Czjzek M."/>
            <person name="Da Silva C."/>
            <person name="Delage L."/>
            <person name="Denoeud F."/>
            <person name="Deschamps P."/>
            <person name="Dittami S.M."/>
            <person name="Gabaldon T."/>
            <person name="Gachon C.M."/>
            <person name="Groisillier A."/>
            <person name="Herve C."/>
            <person name="Jabbari K."/>
            <person name="Katinka M."/>
            <person name="Kloareg B."/>
            <person name="Kowalczyk N."/>
            <person name="Labadie K."/>
            <person name="Leblanc C."/>
            <person name="Lopez P.J."/>
            <person name="McLachlan D.H."/>
            <person name="Meslet-Cladiere L."/>
            <person name="Moustafa A."/>
            <person name="Nehr Z."/>
            <person name="Nyvall Collen P."/>
            <person name="Panaud O."/>
            <person name="Partensky F."/>
            <person name="Poulain J."/>
            <person name="Rensing S.A."/>
            <person name="Rousvoal S."/>
            <person name="Samson G."/>
            <person name="Symeonidi A."/>
            <person name="Weissenbach J."/>
            <person name="Zambounis A."/>
            <person name="Wincker P."/>
            <person name="Boyen C."/>
        </authorList>
    </citation>
    <scope>NUCLEOTIDE SEQUENCE [LARGE SCALE GENOMIC DNA]</scope>
    <source>
        <strain evidence="2">cv. Stackhouse</strain>
    </source>
</reference>